<keyword evidence="1" id="KW-0560">Oxidoreductase</keyword>
<protein>
    <recommendedName>
        <fullName evidence="4">Short-chain dehydrogenase/reductase</fullName>
    </recommendedName>
</protein>
<proteinExistence type="predicted"/>
<dbReference type="InterPro" id="IPR052228">
    <property type="entry name" value="Sec_Metab_Biosynth_Oxidored"/>
</dbReference>
<name>A0ABQ9NJT2_9PEZI</name>
<dbReference type="PANTHER" id="PTHR47534">
    <property type="entry name" value="YALI0E05731P"/>
    <property type="match status" value="1"/>
</dbReference>
<dbReference type="EMBL" id="JAPDRL010000099">
    <property type="protein sequence ID" value="KAJ9657538.1"/>
    <property type="molecule type" value="Genomic_DNA"/>
</dbReference>
<dbReference type="Gene3D" id="3.40.50.720">
    <property type="entry name" value="NAD(P)-binding Rossmann-like Domain"/>
    <property type="match status" value="1"/>
</dbReference>
<dbReference type="InterPro" id="IPR036291">
    <property type="entry name" value="NAD(P)-bd_dom_sf"/>
</dbReference>
<dbReference type="SUPFAM" id="SSF51735">
    <property type="entry name" value="NAD(P)-binding Rossmann-fold domains"/>
    <property type="match status" value="1"/>
</dbReference>
<dbReference type="PANTHER" id="PTHR47534:SF3">
    <property type="entry name" value="ALCOHOL DEHYDROGENASE-LIKE C-TERMINAL DOMAIN-CONTAINING PROTEIN"/>
    <property type="match status" value="1"/>
</dbReference>
<gene>
    <name evidence="2" type="ORF">H2201_008139</name>
</gene>
<dbReference type="Pfam" id="PF00106">
    <property type="entry name" value="adh_short"/>
    <property type="match status" value="1"/>
</dbReference>
<evidence type="ECO:0008006" key="4">
    <source>
        <dbReference type="Google" id="ProtNLM"/>
    </source>
</evidence>
<accession>A0ABQ9NJT2</accession>
<evidence type="ECO:0000313" key="2">
    <source>
        <dbReference type="EMBL" id="KAJ9657538.1"/>
    </source>
</evidence>
<dbReference type="Proteomes" id="UP001172684">
    <property type="component" value="Unassembled WGS sequence"/>
</dbReference>
<sequence length="339" mass="36423">MVSLTDVQSSNSRIASALPPGLVAVFVGATNGIGETTLKQFAKHARQPRVYFVGRSQEAGDRIAAECKALNSEGEYIFIKADTSLIRTVDDVCRDIKNKEKSINLLFLSTGTLVPHKETPEHLHLATALVHHSRARFIVNLLPLLQQATALRRVVSVFGACKEGRVDTSDLHGWRVSMLSARGHAASLVTLSLEALAKKAPDVSFIHAFPGPVKSGIARGTTGAVWFVIKAVFKVVGPLVYIPNQESGERHLFLATSARYPPGTGEDAAAGVPLAGEVAVARGTSGKVGSGVYSIDWDGESAGPKVEVLLAKFRKEGLVEKVWEHTEEEFRRITGLDAV</sequence>
<reference evidence="2" key="1">
    <citation type="submission" date="2022-10" db="EMBL/GenBank/DDBJ databases">
        <title>Culturing micro-colonial fungi from biological soil crusts in the Mojave desert and describing Neophaeococcomyces mojavensis, and introducing the new genera and species Taxawa tesnikishii.</title>
        <authorList>
            <person name="Kurbessoian T."/>
            <person name="Stajich J.E."/>
        </authorList>
    </citation>
    <scope>NUCLEOTIDE SEQUENCE</scope>
    <source>
        <strain evidence="2">TK_1</strain>
    </source>
</reference>
<organism evidence="2 3">
    <name type="scientific">Coniosporium apollinis</name>
    <dbReference type="NCBI Taxonomy" id="61459"/>
    <lineage>
        <taxon>Eukaryota</taxon>
        <taxon>Fungi</taxon>
        <taxon>Dikarya</taxon>
        <taxon>Ascomycota</taxon>
        <taxon>Pezizomycotina</taxon>
        <taxon>Dothideomycetes</taxon>
        <taxon>Dothideomycetes incertae sedis</taxon>
        <taxon>Coniosporium</taxon>
    </lineage>
</organism>
<evidence type="ECO:0000256" key="1">
    <source>
        <dbReference type="ARBA" id="ARBA00023002"/>
    </source>
</evidence>
<evidence type="ECO:0000313" key="3">
    <source>
        <dbReference type="Proteomes" id="UP001172684"/>
    </source>
</evidence>
<comment type="caution">
    <text evidence="2">The sequence shown here is derived from an EMBL/GenBank/DDBJ whole genome shotgun (WGS) entry which is preliminary data.</text>
</comment>
<dbReference type="InterPro" id="IPR002347">
    <property type="entry name" value="SDR_fam"/>
</dbReference>
<keyword evidence="3" id="KW-1185">Reference proteome</keyword>